<name>A0ABY5IT44_9FLAO</name>
<gene>
    <name evidence="1" type="ORF">NOX80_01910</name>
</gene>
<dbReference type="EMBL" id="CP101751">
    <property type="protein sequence ID" value="UUC45969.1"/>
    <property type="molecule type" value="Genomic_DNA"/>
</dbReference>
<evidence type="ECO:0000313" key="2">
    <source>
        <dbReference type="Proteomes" id="UP001059844"/>
    </source>
</evidence>
<evidence type="ECO:0008006" key="3">
    <source>
        <dbReference type="Google" id="ProtNLM"/>
    </source>
</evidence>
<dbReference type="Proteomes" id="UP001059844">
    <property type="component" value="Chromosome"/>
</dbReference>
<protein>
    <recommendedName>
        <fullName evidence="3">YopX protein domain-containing protein</fullName>
    </recommendedName>
</protein>
<proteinExistence type="predicted"/>
<sequence>MCDFTKGFKLCSCEPEKIKFREKEVYKKSDGQLIPVKNKKNDSIPLIYIWQLFRLVGEYKNSSMLGRYILPTDTVGNGLDAEWIALNLNSENCFDFEYDPQEGDTLFIRQNVILGPYISLLYKDGQWIIDHYSPFEFEIKELKEGLIREIS</sequence>
<keyword evidence="2" id="KW-1185">Reference proteome</keyword>
<evidence type="ECO:0000313" key="1">
    <source>
        <dbReference type="EMBL" id="UUC45969.1"/>
    </source>
</evidence>
<dbReference type="RefSeq" id="WP_256551650.1">
    <property type="nucleotide sequence ID" value="NZ_CP101751.1"/>
</dbReference>
<organism evidence="1 2">
    <name type="scientific">Flavobacterium cerinum</name>
    <dbReference type="NCBI Taxonomy" id="2502784"/>
    <lineage>
        <taxon>Bacteria</taxon>
        <taxon>Pseudomonadati</taxon>
        <taxon>Bacteroidota</taxon>
        <taxon>Flavobacteriia</taxon>
        <taxon>Flavobacteriales</taxon>
        <taxon>Flavobacteriaceae</taxon>
        <taxon>Flavobacterium</taxon>
    </lineage>
</organism>
<reference evidence="1" key="1">
    <citation type="submission" date="2022-07" db="EMBL/GenBank/DDBJ databases">
        <title>Isolation, identification, and degradation of a PFOSA degrading strain from sewage treatment plant.</title>
        <authorList>
            <person name="Zhang L."/>
            <person name="Huo Y."/>
        </authorList>
    </citation>
    <scope>NUCLEOTIDE SEQUENCE</scope>
    <source>
        <strain evidence="1">C1</strain>
    </source>
</reference>
<accession>A0ABY5IT44</accession>